<keyword evidence="3" id="KW-1185">Reference proteome</keyword>
<dbReference type="PANTHER" id="PTHR35446:SF3">
    <property type="entry name" value="CMD DOMAIN-CONTAINING PROTEIN"/>
    <property type="match status" value="1"/>
</dbReference>
<dbReference type="Gene3D" id="1.20.1290.10">
    <property type="entry name" value="AhpD-like"/>
    <property type="match status" value="1"/>
</dbReference>
<feature type="domain" description="Carboxymuconolactone decarboxylase-like" evidence="1">
    <location>
        <begin position="45"/>
        <end position="119"/>
    </location>
</feature>
<dbReference type="InterPro" id="IPR004675">
    <property type="entry name" value="AhpD_core"/>
</dbReference>
<dbReference type="InterPro" id="IPR029032">
    <property type="entry name" value="AhpD-like"/>
</dbReference>
<evidence type="ECO:0000313" key="2">
    <source>
        <dbReference type="EMBL" id="MDY0885894.1"/>
    </source>
</evidence>
<dbReference type="SUPFAM" id="SSF69118">
    <property type="entry name" value="AhpD-like"/>
    <property type="match status" value="1"/>
</dbReference>
<dbReference type="InterPro" id="IPR003779">
    <property type="entry name" value="CMD-like"/>
</dbReference>
<dbReference type="PANTHER" id="PTHR35446">
    <property type="entry name" value="SI:CH211-175M2.5"/>
    <property type="match status" value="1"/>
</dbReference>
<gene>
    <name evidence="2" type="ORF">SMD27_23865</name>
</gene>
<protein>
    <submittedName>
        <fullName evidence="2">Carboxymuconolactone decarboxylase family protein</fullName>
    </submittedName>
</protein>
<evidence type="ECO:0000259" key="1">
    <source>
        <dbReference type="Pfam" id="PF02627"/>
    </source>
</evidence>
<evidence type="ECO:0000313" key="3">
    <source>
        <dbReference type="Proteomes" id="UP001279642"/>
    </source>
</evidence>
<reference evidence="2 3" key="1">
    <citation type="journal article" date="2016" name="Antonie Van Leeuwenhoek">
        <title>Dongia soli sp. nov., isolated from soil from Dokdo, Korea.</title>
        <authorList>
            <person name="Kim D.U."/>
            <person name="Lee H."/>
            <person name="Kim H."/>
            <person name="Kim S.G."/>
            <person name="Ka J.O."/>
        </authorList>
    </citation>
    <scope>NUCLEOTIDE SEQUENCE [LARGE SCALE GENOMIC DNA]</scope>
    <source>
        <strain evidence="2 3">D78</strain>
    </source>
</reference>
<dbReference type="Proteomes" id="UP001279642">
    <property type="component" value="Unassembled WGS sequence"/>
</dbReference>
<name>A0ABU5EJM7_9PROT</name>
<dbReference type="EMBL" id="JAXCLW010000017">
    <property type="protein sequence ID" value="MDY0885894.1"/>
    <property type="molecule type" value="Genomic_DNA"/>
</dbReference>
<proteinExistence type="predicted"/>
<sequence>MSRIAIPGRDEAPAESQQILDNVNKLLGFVPNLHRLMSISPNALAGWASLMSSLSKTLDIKTRDGIALAISEVDGCDYCLAAHSYISTNLAKITPEEISLNREGRSSDPKRQAAIAFAKALIERRGKVSDEEFTAVKAAGWTDANIVEMIALSAQFLLTNFMNNAIQTPVDFPEVAPAKSN</sequence>
<dbReference type="NCBIfam" id="TIGR00778">
    <property type="entry name" value="ahpD_dom"/>
    <property type="match status" value="1"/>
</dbReference>
<organism evidence="2 3">
    <name type="scientific">Dongia soli</name>
    <dbReference type="NCBI Taxonomy" id="600628"/>
    <lineage>
        <taxon>Bacteria</taxon>
        <taxon>Pseudomonadati</taxon>
        <taxon>Pseudomonadota</taxon>
        <taxon>Alphaproteobacteria</taxon>
        <taxon>Rhodospirillales</taxon>
        <taxon>Dongiaceae</taxon>
        <taxon>Dongia</taxon>
    </lineage>
</organism>
<dbReference type="Pfam" id="PF02627">
    <property type="entry name" value="CMD"/>
    <property type="match status" value="1"/>
</dbReference>
<accession>A0ABU5EJM7</accession>
<dbReference type="RefSeq" id="WP_320510970.1">
    <property type="nucleotide sequence ID" value="NZ_JAXCLW010000017.1"/>
</dbReference>
<comment type="caution">
    <text evidence="2">The sequence shown here is derived from an EMBL/GenBank/DDBJ whole genome shotgun (WGS) entry which is preliminary data.</text>
</comment>